<feature type="binding site" evidence="5">
    <location>
        <position position="211"/>
    </location>
    <ligand>
        <name>ATP</name>
        <dbReference type="ChEBI" id="CHEBI:30616"/>
    </ligand>
</feature>
<feature type="domain" description="AAA+ ATPase" evidence="6">
    <location>
        <begin position="50"/>
        <end position="203"/>
    </location>
</feature>
<dbReference type="CDD" id="cd08768">
    <property type="entry name" value="Cdc6_C"/>
    <property type="match status" value="1"/>
</dbReference>
<dbReference type="GeneID" id="73047754"/>
<keyword evidence="2 5" id="KW-0235">DNA replication</keyword>
<dbReference type="Pfam" id="PF22703">
    <property type="entry name" value="Cdc6_lid"/>
    <property type="match status" value="1"/>
</dbReference>
<dbReference type="InterPro" id="IPR003593">
    <property type="entry name" value="AAA+_ATPase"/>
</dbReference>
<evidence type="ECO:0000259" key="7">
    <source>
        <dbReference type="SMART" id="SM01074"/>
    </source>
</evidence>
<name>A0ABD5Q7E6_9EURY</name>
<feature type="binding site" evidence="5">
    <location>
        <begin position="62"/>
        <end position="66"/>
    </location>
    <ligand>
        <name>ATP</name>
        <dbReference type="ChEBI" id="CHEBI:30616"/>
    </ligand>
</feature>
<dbReference type="InterPro" id="IPR014277">
    <property type="entry name" value="Orc1/Cdc6_arc"/>
</dbReference>
<dbReference type="InterPro" id="IPR036390">
    <property type="entry name" value="WH_DNA-bd_sf"/>
</dbReference>
<dbReference type="CDD" id="cd00009">
    <property type="entry name" value="AAA"/>
    <property type="match status" value="1"/>
</dbReference>
<dbReference type="Gene3D" id="1.10.8.60">
    <property type="match status" value="1"/>
</dbReference>
<dbReference type="Pfam" id="PF13401">
    <property type="entry name" value="AAA_22"/>
    <property type="match status" value="1"/>
</dbReference>
<dbReference type="CDD" id="cd18139">
    <property type="entry name" value="HLD_clamp_RarA"/>
    <property type="match status" value="1"/>
</dbReference>
<evidence type="ECO:0000256" key="2">
    <source>
        <dbReference type="ARBA" id="ARBA00022705"/>
    </source>
</evidence>
<keyword evidence="3 5" id="KW-0547">Nucleotide-binding</keyword>
<comment type="function">
    <text evidence="5">Involved in regulation of DNA replication.</text>
</comment>
<dbReference type="NCBIfam" id="TIGR02928">
    <property type="entry name" value="orc1/cdc6 family replication initiation protein"/>
    <property type="match status" value="1"/>
</dbReference>
<sequence>MGSHSFERSITPFENREALLDDYTPNTLVGRDDELDEYHEALEPVIYGEQPNNVFLYGKAGVGKTAATRYLLRNLEEDAEQYPDLTLSTAYINCDGFETSYRVGVALVNALRPPQDHIPESGYSKSEVYAKLWQDLDSRGGIILIVLDEVDHINQGEDSILYQLSRARENENLQNARVGVIGISNDLTFRDRLSPKVRSSLCERTISFPHYDANELREVLKQRANVAFKDDALTDDVIPKCAALGAQASGDARHALDLLLTAGDIARGNNEGVVQEEHVEEALERVEKKEIEEGISDLNDHERYILYALATLSAEGKTPVRSREIYPRYQHVCSLAGRDEHTGRWLRDHLDELGMLGILSLTEKNEGLAGGKYREYDLQQDLGLVVTALEETLDSIGVHESLSSYYNGK</sequence>
<dbReference type="Gene3D" id="3.40.50.300">
    <property type="entry name" value="P-loop containing nucleotide triphosphate hydrolases"/>
    <property type="match status" value="1"/>
</dbReference>
<organism evidence="8 9">
    <name type="scientific">Halorussus aquaticus</name>
    <dbReference type="NCBI Taxonomy" id="2953748"/>
    <lineage>
        <taxon>Archaea</taxon>
        <taxon>Methanobacteriati</taxon>
        <taxon>Methanobacteriota</taxon>
        <taxon>Stenosarchaea group</taxon>
        <taxon>Halobacteria</taxon>
        <taxon>Halobacteriales</taxon>
        <taxon>Haladaptataceae</taxon>
        <taxon>Halorussus</taxon>
    </lineage>
</organism>
<dbReference type="Gene3D" id="1.10.10.10">
    <property type="entry name" value="Winged helix-like DNA-binding domain superfamily/Winged helix DNA-binding domain"/>
    <property type="match status" value="1"/>
</dbReference>
<gene>
    <name evidence="8" type="ORF">ACFO9K_20405</name>
</gene>
<dbReference type="SUPFAM" id="SSF52540">
    <property type="entry name" value="P-loop containing nucleoside triphosphate hydrolases"/>
    <property type="match status" value="1"/>
</dbReference>
<keyword evidence="9" id="KW-1185">Reference proteome</keyword>
<dbReference type="PANTHER" id="PTHR10763:SF22">
    <property type="entry name" value="ORC1-TYPE DNA REPLICATION PROTEIN"/>
    <property type="match status" value="1"/>
</dbReference>
<dbReference type="InterPro" id="IPR027417">
    <property type="entry name" value="P-loop_NTPase"/>
</dbReference>
<dbReference type="InterPro" id="IPR015163">
    <property type="entry name" value="Cdc6_C"/>
</dbReference>
<dbReference type="SMART" id="SM00382">
    <property type="entry name" value="AAA"/>
    <property type="match status" value="1"/>
</dbReference>
<dbReference type="InterPro" id="IPR050311">
    <property type="entry name" value="ORC1/CDC6"/>
</dbReference>
<dbReference type="Pfam" id="PF09079">
    <property type="entry name" value="WHD_Cdc6"/>
    <property type="match status" value="1"/>
</dbReference>
<evidence type="ECO:0000256" key="3">
    <source>
        <dbReference type="ARBA" id="ARBA00022741"/>
    </source>
</evidence>
<evidence type="ECO:0000313" key="9">
    <source>
        <dbReference type="Proteomes" id="UP001595945"/>
    </source>
</evidence>
<protein>
    <recommendedName>
        <fullName evidence="5">ORC1-type DNA replication protein</fullName>
    </recommendedName>
</protein>
<keyword evidence="4 5" id="KW-0067">ATP-binding</keyword>
<dbReference type="EMBL" id="JBHSHT010000003">
    <property type="protein sequence ID" value="MFC4826625.1"/>
    <property type="molecule type" value="Genomic_DNA"/>
</dbReference>
<proteinExistence type="inferred from homology"/>
<comment type="similarity">
    <text evidence="1 5">Belongs to the CDC6/cdc18 family.</text>
</comment>
<feature type="binding site" evidence="5">
    <location>
        <position position="223"/>
    </location>
    <ligand>
        <name>ATP</name>
        <dbReference type="ChEBI" id="CHEBI:30616"/>
    </ligand>
</feature>
<evidence type="ECO:0000256" key="5">
    <source>
        <dbReference type="HAMAP-Rule" id="MF_01407"/>
    </source>
</evidence>
<evidence type="ECO:0000256" key="4">
    <source>
        <dbReference type="ARBA" id="ARBA00022840"/>
    </source>
</evidence>
<dbReference type="InterPro" id="IPR055237">
    <property type="entry name" value="Cdc6_lid"/>
</dbReference>
<evidence type="ECO:0000256" key="1">
    <source>
        <dbReference type="ARBA" id="ARBA00006184"/>
    </source>
</evidence>
<dbReference type="GO" id="GO:0006260">
    <property type="term" value="P:DNA replication"/>
    <property type="evidence" value="ECO:0007669"/>
    <property type="project" value="UniProtKB-UniRule"/>
</dbReference>
<feature type="domain" description="Cdc6 C-terminal" evidence="7">
    <location>
        <begin position="306"/>
        <end position="389"/>
    </location>
</feature>
<dbReference type="RefSeq" id="WP_254270846.1">
    <property type="nucleotide sequence ID" value="NZ_CP100403.1"/>
</dbReference>
<dbReference type="AlphaFoldDB" id="A0ABD5Q7E6"/>
<dbReference type="Proteomes" id="UP001595945">
    <property type="component" value="Unassembled WGS sequence"/>
</dbReference>
<evidence type="ECO:0000313" key="8">
    <source>
        <dbReference type="EMBL" id="MFC4826625.1"/>
    </source>
</evidence>
<evidence type="ECO:0000259" key="6">
    <source>
        <dbReference type="SMART" id="SM00382"/>
    </source>
</evidence>
<dbReference type="SMART" id="SM01074">
    <property type="entry name" value="Cdc6_C"/>
    <property type="match status" value="1"/>
</dbReference>
<accession>A0ABD5Q7E6</accession>
<dbReference type="SUPFAM" id="SSF46785">
    <property type="entry name" value="Winged helix' DNA-binding domain"/>
    <property type="match status" value="1"/>
</dbReference>
<dbReference type="FunFam" id="1.10.8.60:FF:000073">
    <property type="entry name" value="ORC1-type DNA replication protein"/>
    <property type="match status" value="1"/>
</dbReference>
<dbReference type="GO" id="GO:0005524">
    <property type="term" value="F:ATP binding"/>
    <property type="evidence" value="ECO:0007669"/>
    <property type="project" value="UniProtKB-UniRule"/>
</dbReference>
<dbReference type="InterPro" id="IPR049945">
    <property type="entry name" value="AAA_22"/>
</dbReference>
<dbReference type="PANTHER" id="PTHR10763">
    <property type="entry name" value="CELL DIVISION CONTROL PROTEIN 6-RELATED"/>
    <property type="match status" value="1"/>
</dbReference>
<reference evidence="8 9" key="1">
    <citation type="journal article" date="2019" name="Int. J. Syst. Evol. Microbiol.">
        <title>The Global Catalogue of Microorganisms (GCM) 10K type strain sequencing project: providing services to taxonomists for standard genome sequencing and annotation.</title>
        <authorList>
            <consortium name="The Broad Institute Genomics Platform"/>
            <consortium name="The Broad Institute Genome Sequencing Center for Infectious Disease"/>
            <person name="Wu L."/>
            <person name="Ma J."/>
        </authorList>
    </citation>
    <scope>NUCLEOTIDE SEQUENCE [LARGE SCALE GENOMIC DNA]</scope>
    <source>
        <strain evidence="8 9">XZYJ18</strain>
    </source>
</reference>
<dbReference type="HAMAP" id="MF_01407">
    <property type="entry name" value="ORC1_type_DNA_replic_protein"/>
    <property type="match status" value="1"/>
</dbReference>
<comment type="caution">
    <text evidence="8">The sequence shown here is derived from an EMBL/GenBank/DDBJ whole genome shotgun (WGS) entry which is preliminary data.</text>
</comment>
<dbReference type="InterPro" id="IPR036388">
    <property type="entry name" value="WH-like_DNA-bd_sf"/>
</dbReference>